<reference evidence="2" key="1">
    <citation type="submission" date="2014-12" db="EMBL/GenBank/DDBJ databases">
        <title>The draft genome of the Tatumella morbirosei type strain, LMG23360T isolated from pineapple rot.</title>
        <authorList>
            <person name="Smits T.H."/>
            <person name="Palmer M."/>
            <person name="Venter S.N."/>
            <person name="Duffy B."/>
            <person name="Steenkamp E.T."/>
            <person name="Chan W.Y."/>
            <person name="Coutinho T.A."/>
            <person name="Coetzee M.P."/>
            <person name="De Maayer P."/>
        </authorList>
    </citation>
    <scope>NUCLEOTIDE SEQUENCE [LARGE SCALE GENOMIC DNA]</scope>
    <source>
        <strain evidence="2">LMG 23360</strain>
    </source>
</reference>
<keyword evidence="1" id="KW-0472">Membrane</keyword>
<evidence type="ECO:0000256" key="1">
    <source>
        <dbReference type="SAM" id="Phobius"/>
    </source>
</evidence>
<dbReference type="Proteomes" id="UP000029577">
    <property type="component" value="Unassembled WGS sequence"/>
</dbReference>
<keyword evidence="1" id="KW-1133">Transmembrane helix</keyword>
<sequence>MSKPPLIIIIVVVAIAFLAGRQFFKQRNENQVNDDSPVVTQQAMVVSKRSFPYPDRHTRQQQVIAGETLRYEVTFRRTPVGENFKVLMSEAQYDECEAGATGALKMQGTRFVSFTPGGR</sequence>
<dbReference type="RefSeq" id="WP_038016443.1">
    <property type="nucleotide sequence ID" value="NZ_JPKR02000005.1"/>
</dbReference>
<dbReference type="Pfam" id="PF10694">
    <property type="entry name" value="DUF2500"/>
    <property type="match status" value="1"/>
</dbReference>
<comment type="caution">
    <text evidence="2">The sequence shown here is derived from an EMBL/GenBank/DDBJ whole genome shotgun (WGS) entry which is preliminary data.</text>
</comment>
<dbReference type="InterPro" id="IPR019635">
    <property type="entry name" value="DUF2500"/>
</dbReference>
<gene>
    <name evidence="2" type="ORF">HA49_02615</name>
</gene>
<dbReference type="STRING" id="642227.HA49_02615"/>
<evidence type="ECO:0000313" key="3">
    <source>
        <dbReference type="Proteomes" id="UP000029577"/>
    </source>
</evidence>
<dbReference type="Gene3D" id="2.40.50.660">
    <property type="match status" value="1"/>
</dbReference>
<evidence type="ECO:0000313" key="2">
    <source>
        <dbReference type="EMBL" id="KGD79490.1"/>
    </source>
</evidence>
<evidence type="ECO:0008006" key="4">
    <source>
        <dbReference type="Google" id="ProtNLM"/>
    </source>
</evidence>
<proteinExistence type="predicted"/>
<keyword evidence="1" id="KW-0812">Transmembrane</keyword>
<keyword evidence="3" id="KW-1185">Reference proteome</keyword>
<dbReference type="EMBL" id="JPKR02000005">
    <property type="protein sequence ID" value="KGD79490.1"/>
    <property type="molecule type" value="Genomic_DNA"/>
</dbReference>
<name>A0A095VXK7_9GAMM</name>
<accession>A0A095VXK7</accession>
<dbReference type="OrthoDB" id="5917531at2"/>
<feature type="transmembrane region" description="Helical" evidence="1">
    <location>
        <begin position="6"/>
        <end position="24"/>
    </location>
</feature>
<protein>
    <recommendedName>
        <fullName evidence="4">Receptor</fullName>
    </recommendedName>
</protein>
<organism evidence="2 3">
    <name type="scientific">Tatumella morbirosei</name>
    <dbReference type="NCBI Taxonomy" id="642227"/>
    <lineage>
        <taxon>Bacteria</taxon>
        <taxon>Pseudomonadati</taxon>
        <taxon>Pseudomonadota</taxon>
        <taxon>Gammaproteobacteria</taxon>
        <taxon>Enterobacterales</taxon>
        <taxon>Erwiniaceae</taxon>
        <taxon>Tatumella</taxon>
    </lineage>
</organism>
<dbReference type="AlphaFoldDB" id="A0A095VXK7"/>
<dbReference type="eggNOG" id="ENOG502ZR0Z">
    <property type="taxonomic scope" value="Bacteria"/>
</dbReference>